<proteinExistence type="predicted"/>
<dbReference type="OrthoDB" id="2449121at2759"/>
<evidence type="ECO:0000313" key="3">
    <source>
        <dbReference type="Proteomes" id="UP000008064"/>
    </source>
</evidence>
<organism evidence="3">
    <name type="scientific">Serpula lacrymans var. lacrymans (strain S7.9)</name>
    <name type="common">Dry rot fungus</name>
    <dbReference type="NCBI Taxonomy" id="578457"/>
    <lineage>
        <taxon>Eukaryota</taxon>
        <taxon>Fungi</taxon>
        <taxon>Dikarya</taxon>
        <taxon>Basidiomycota</taxon>
        <taxon>Agaricomycotina</taxon>
        <taxon>Agaricomycetes</taxon>
        <taxon>Agaricomycetidae</taxon>
        <taxon>Boletales</taxon>
        <taxon>Coniophorineae</taxon>
        <taxon>Serpulaceae</taxon>
        <taxon>Serpula</taxon>
    </lineage>
</organism>
<feature type="compositionally biased region" description="Basic residues" evidence="1">
    <location>
        <begin position="1"/>
        <end position="13"/>
    </location>
</feature>
<dbReference type="GeneID" id="18814182"/>
<gene>
    <name evidence="2" type="ORF">SERLADRAFT_433399</name>
</gene>
<evidence type="ECO:0000256" key="1">
    <source>
        <dbReference type="SAM" id="MobiDB-lite"/>
    </source>
</evidence>
<evidence type="ECO:0000313" key="2">
    <source>
        <dbReference type="EMBL" id="EGO29421.1"/>
    </source>
</evidence>
<dbReference type="EMBL" id="GL945429">
    <property type="protein sequence ID" value="EGO29421.1"/>
    <property type="molecule type" value="Genomic_DNA"/>
</dbReference>
<accession>F8NGT9</accession>
<dbReference type="AlphaFoldDB" id="F8NGT9"/>
<name>F8NGT9_SERL9</name>
<sequence>MGRTGKKAARAKLQRTSAQGKFVSGPTQCDGESDYEDSGSDSDASVSSTGSLTVARQLYAKKFSVQQNPMKRKQPVVYTKDSRATFYRHKAHWKKAAEDCAKLKRFGFSRDTTLMRKDAVYNPETEDVDVEGWYDIEEAITDMDLMEFCISRTESGPIEDDELDEQELQNTQKDLAEAVAGEDEDLANDEAMHTAEVEAAREWLVLDDDDSAPSQKNIFEIVKTCLKEVKRLKTSKTVKMMTQLTAVTEYAKLHEQYAGHPKCQRPALNASLAIAYCMGKGPYFARQIRENARYLLRHQRLPLSLRSAQNGQYMLLDDENVLQAVRSYLAAQAIGTITPFELCRHVNNVIIPALDLTGKKSTICERTAIRWLGKLGYQCRDVKKGLYYDGHERPDVVEARTKYLEEMKRLERLMCKYDDDTLEPIPPELGPGEKEHVVVMSDESIVGTNESAHRRWLKEGEQPLRRKGNGRGVHICGYICETVGQLKLSDEQITEQLKLPEDQRLKVTNLCKIIYPGKNHDTWWDLQQLMDQTVHAIDIFEYLHPDKVGIWVFDCSSAHEGLAHDALNVNNMNINPGGKQRSLHTTIIPLNNPPPLPGKDDTRGRPQSMVFPADHPNEELQNKPKGMRVVLQERESVWDELMKRSKAGKPVGKCKECKMSEVKKDAARRVAEAEAMGQEDAVPEDDVVQADQPNIQPVSDWCCMYRVLSLQDDFANEKPMLQKYIEGRGHICMYLPKFHCELNPIKMLWGFMKYHESFHSRLIQIILILFEPGYRKVSDGKFSTAKVLVPQCLNMCDTITIRHFFRKTWRYMDSYSKGLDAYQTAFAVKVFKSHRRVGHPAKIKALMSRR</sequence>
<dbReference type="PANTHER" id="PTHR35871:SF1">
    <property type="entry name" value="CXC1-LIKE CYSTEINE CLUSTER ASSOCIATED WITH KDZ TRANSPOSASES DOMAIN-CONTAINING PROTEIN"/>
    <property type="match status" value="1"/>
</dbReference>
<feature type="compositionally biased region" description="Acidic residues" evidence="1">
    <location>
        <begin position="31"/>
        <end position="40"/>
    </location>
</feature>
<evidence type="ECO:0008006" key="4">
    <source>
        <dbReference type="Google" id="ProtNLM"/>
    </source>
</evidence>
<dbReference type="Proteomes" id="UP000008064">
    <property type="component" value="Unassembled WGS sequence"/>
</dbReference>
<dbReference type="KEGG" id="sla:SERLADRAFT_433399"/>
<dbReference type="HOGENOM" id="CLU_005726_6_1_1"/>
<reference evidence="3" key="1">
    <citation type="journal article" date="2011" name="Science">
        <title>The plant cell wall-decomposing machinery underlies the functional diversity of forest fungi.</title>
        <authorList>
            <person name="Eastwood D.C."/>
            <person name="Floudas D."/>
            <person name="Binder M."/>
            <person name="Majcherczyk A."/>
            <person name="Schneider P."/>
            <person name="Aerts A."/>
            <person name="Asiegbu F.O."/>
            <person name="Baker S.E."/>
            <person name="Barry K."/>
            <person name="Bendiksby M."/>
            <person name="Blumentritt M."/>
            <person name="Coutinho P.M."/>
            <person name="Cullen D."/>
            <person name="de Vries R.P."/>
            <person name="Gathman A."/>
            <person name="Goodell B."/>
            <person name="Henrissat B."/>
            <person name="Ihrmark K."/>
            <person name="Kauserud H."/>
            <person name="Kohler A."/>
            <person name="LaButti K."/>
            <person name="Lapidus A."/>
            <person name="Lavin J.L."/>
            <person name="Lee Y.-H."/>
            <person name="Lindquist E."/>
            <person name="Lilly W."/>
            <person name="Lucas S."/>
            <person name="Morin E."/>
            <person name="Murat C."/>
            <person name="Oguiza J.A."/>
            <person name="Park J."/>
            <person name="Pisabarro A.G."/>
            <person name="Riley R."/>
            <person name="Rosling A."/>
            <person name="Salamov A."/>
            <person name="Schmidt O."/>
            <person name="Schmutz J."/>
            <person name="Skrede I."/>
            <person name="Stenlid J."/>
            <person name="Wiebenga A."/>
            <person name="Xie X."/>
            <person name="Kuees U."/>
            <person name="Hibbett D.S."/>
            <person name="Hoffmeister D."/>
            <person name="Hoegberg N."/>
            <person name="Martin F."/>
            <person name="Grigoriev I.V."/>
            <person name="Watkinson S.C."/>
        </authorList>
    </citation>
    <scope>NUCLEOTIDE SEQUENCE [LARGE SCALE GENOMIC DNA]</scope>
    <source>
        <strain evidence="3">S7.9</strain>
    </source>
</reference>
<protein>
    <recommendedName>
        <fullName evidence="4">DDE-1 domain-containing protein</fullName>
    </recommendedName>
</protein>
<dbReference type="PANTHER" id="PTHR35871">
    <property type="entry name" value="EXPRESSED PROTEIN"/>
    <property type="match status" value="1"/>
</dbReference>
<dbReference type="RefSeq" id="XP_007313663.1">
    <property type="nucleotide sequence ID" value="XM_007313601.1"/>
</dbReference>
<feature type="region of interest" description="Disordered" evidence="1">
    <location>
        <begin position="1"/>
        <end position="47"/>
    </location>
</feature>